<keyword evidence="3" id="KW-1185">Reference proteome</keyword>
<proteinExistence type="predicted"/>
<dbReference type="RefSeq" id="WP_231008146.1">
    <property type="nucleotide sequence ID" value="NZ_JAJNEC010000007.1"/>
</dbReference>
<name>A0ABS8PX27_9BACT</name>
<dbReference type="EMBL" id="JAJNEC010000007">
    <property type="protein sequence ID" value="MCD2425609.1"/>
    <property type="molecule type" value="Genomic_DNA"/>
</dbReference>
<reference evidence="2 3" key="1">
    <citation type="submission" date="2021-11" db="EMBL/GenBank/DDBJ databases">
        <title>Genomic of Niabella pedocola.</title>
        <authorList>
            <person name="Wu T."/>
        </authorList>
    </citation>
    <scope>NUCLEOTIDE SEQUENCE [LARGE SCALE GENOMIC DNA]</scope>
    <source>
        <strain evidence="2 3">JCM 31011</strain>
    </source>
</reference>
<protein>
    <submittedName>
        <fullName evidence="2">DUF3347 domain-containing protein</fullName>
    </submittedName>
</protein>
<sequence length="192" mass="20522">MKQLFLWGGMAIAIAACNTTETEKQPMATGTVTGSQTSTREANTTARSFSSAEILHAYFVLGTALFEEQSTGITNAAGALGNQLQTQLVTGLPAAQQKEVQEIVEASIENAAHIAASKDKPDHQREHFQLLSEDLYDLVKITGAKAAIYKFACASLNNGKGGFWLSNQPTVKNPYTGSARNNCGTITEILKP</sequence>
<gene>
    <name evidence="2" type="ORF">LQ567_22690</name>
</gene>
<dbReference type="PROSITE" id="PS51257">
    <property type="entry name" value="PROKAR_LIPOPROTEIN"/>
    <property type="match status" value="1"/>
</dbReference>
<dbReference type="Proteomes" id="UP001199816">
    <property type="component" value="Unassembled WGS sequence"/>
</dbReference>
<dbReference type="Pfam" id="PF11827">
    <property type="entry name" value="DUF3347"/>
    <property type="match status" value="1"/>
</dbReference>
<evidence type="ECO:0000313" key="2">
    <source>
        <dbReference type="EMBL" id="MCD2425609.1"/>
    </source>
</evidence>
<organism evidence="2 3">
    <name type="scientific">Niabella pedocola</name>
    <dbReference type="NCBI Taxonomy" id="1752077"/>
    <lineage>
        <taxon>Bacteria</taxon>
        <taxon>Pseudomonadati</taxon>
        <taxon>Bacteroidota</taxon>
        <taxon>Chitinophagia</taxon>
        <taxon>Chitinophagales</taxon>
        <taxon>Chitinophagaceae</taxon>
        <taxon>Niabella</taxon>
    </lineage>
</organism>
<dbReference type="InterPro" id="IPR021782">
    <property type="entry name" value="DUF3347"/>
</dbReference>
<accession>A0ABS8PX27</accession>
<comment type="caution">
    <text evidence="2">The sequence shown here is derived from an EMBL/GenBank/DDBJ whole genome shotgun (WGS) entry which is preliminary data.</text>
</comment>
<feature type="domain" description="DUF3347" evidence="1">
    <location>
        <begin position="54"/>
        <end position="145"/>
    </location>
</feature>
<evidence type="ECO:0000313" key="3">
    <source>
        <dbReference type="Proteomes" id="UP001199816"/>
    </source>
</evidence>
<evidence type="ECO:0000259" key="1">
    <source>
        <dbReference type="Pfam" id="PF11827"/>
    </source>
</evidence>